<keyword evidence="3" id="KW-0472">Membrane</keyword>
<dbReference type="InterPro" id="IPR019734">
    <property type="entry name" value="TPR_rpt"/>
</dbReference>
<sequence length="617" mass="68144">MMELPGSLEWRAPLWWWLALTPWVYWLLHWGVRKRRRSPCAEPELLPWAQAWSPPGVKTGSLWRHVLAALAWLLFALALSGPRLAEQDHADTGRSHGELMLVFDLSRSMTARDVAPSRMEFARQVLESMLNRMDGLRIGLVVYSARPHLLTPPTADRNLLQHDLGLLRHGLLPSEGSALQEGLVFAVQQFTDRKLPRALLVVTDGGLPGDDEAASSRLRAAARQLAAGGTRIHVLGVGTPGGGALQAPDGSWLTRDGEPVIAILHEQRLQTLAHESGGAYARIVDGDGAWRVLYQEILEQLTVAVRQGEGSDLIEWRELYSWFLLPALVLMFLSRAALPGGTALRQLAPGLLLLGILGSSIPRPALADGDAWQRVAYAAYLRQSYQEARQAYARVPGYAGRMGEASSAYQLGKYRDAVALFTQAVLDADTDQERANAVFNLANTHYRLENYEAAVATYQEALLYDPSSAGAQTNLRLARNRQRQQAESEDRLGGRQGRGPRRVRMAQGIRITSGRLGIDETPEKPLASRARAPLPMPSAEEDLLNNSILYAQPVISLASDFKDSSWVYAPTTEESIALDAEALEVDESRFWQHLFEQEEGYAAPVDVPHELPGVLPW</sequence>
<dbReference type="EMBL" id="AP012273">
    <property type="protein sequence ID" value="BAO44936.1"/>
    <property type="molecule type" value="Genomic_DNA"/>
</dbReference>
<evidence type="ECO:0000313" key="5">
    <source>
        <dbReference type="EMBL" id="BAO44936.1"/>
    </source>
</evidence>
<feature type="transmembrane region" description="Helical" evidence="3">
    <location>
        <begin position="12"/>
        <end position="28"/>
    </location>
</feature>
<dbReference type="SMART" id="SM00327">
    <property type="entry name" value="VWA"/>
    <property type="match status" value="1"/>
</dbReference>
<gene>
    <name evidence="5" type="ORF">TBH_C2022</name>
</gene>
<dbReference type="PROSITE" id="PS50005">
    <property type="entry name" value="TPR"/>
    <property type="match status" value="1"/>
</dbReference>
<dbReference type="KEGG" id="tbn:TBH_C2022"/>
<protein>
    <recommendedName>
        <fullName evidence="4">VWFA domain-containing protein</fullName>
    </recommendedName>
</protein>
<dbReference type="PROSITE" id="PS50234">
    <property type="entry name" value="VWFA"/>
    <property type="match status" value="1"/>
</dbReference>
<organism evidence="5 6">
    <name type="scientific">Thiolapillus brandeum</name>
    <dbReference type="NCBI Taxonomy" id="1076588"/>
    <lineage>
        <taxon>Bacteria</taxon>
        <taxon>Pseudomonadati</taxon>
        <taxon>Pseudomonadota</taxon>
        <taxon>Gammaproteobacteria</taxon>
        <taxon>Chromatiales</taxon>
        <taxon>Sedimenticolaceae</taxon>
        <taxon>Thiolapillus</taxon>
    </lineage>
</organism>
<dbReference type="SMART" id="SM00028">
    <property type="entry name" value="TPR"/>
    <property type="match status" value="2"/>
</dbReference>
<feature type="domain" description="VWFA" evidence="4">
    <location>
        <begin position="98"/>
        <end position="301"/>
    </location>
</feature>
<dbReference type="AlphaFoldDB" id="A0A7U6GJS6"/>
<dbReference type="Pfam" id="PF13519">
    <property type="entry name" value="VWA_2"/>
    <property type="match status" value="1"/>
</dbReference>
<dbReference type="InterPro" id="IPR050768">
    <property type="entry name" value="UPF0353/GerABKA_families"/>
</dbReference>
<reference evidence="5 6" key="1">
    <citation type="journal article" date="2014" name="PLoS ONE">
        <title>Physiological and genomic features of a novel sulfur-oxidizing gammaproteobacterium belonging to a previously uncultivated symbiotic lineage isolated from a hydrothermal vent.</title>
        <authorList>
            <person name="Nunoura T."/>
            <person name="Takaki Y."/>
            <person name="Kazama H."/>
            <person name="Kakuta J."/>
            <person name="Shimamura S."/>
            <person name="Makita H."/>
            <person name="Hirai M."/>
            <person name="Miyazaki M."/>
            <person name="Takai K."/>
        </authorList>
    </citation>
    <scope>NUCLEOTIDE SEQUENCE [LARGE SCALE GENOMIC DNA]</scope>
    <source>
        <strain evidence="5 6">Hiromi1</strain>
    </source>
</reference>
<dbReference type="PANTHER" id="PTHR22550">
    <property type="entry name" value="SPORE GERMINATION PROTEIN"/>
    <property type="match status" value="1"/>
</dbReference>
<keyword evidence="3" id="KW-1133">Transmembrane helix</keyword>
<feature type="region of interest" description="Disordered" evidence="2">
    <location>
        <begin position="478"/>
        <end position="502"/>
    </location>
</feature>
<dbReference type="PANTHER" id="PTHR22550:SF14">
    <property type="entry name" value="VWFA DOMAIN-CONTAINING PROTEIN"/>
    <property type="match status" value="1"/>
</dbReference>
<dbReference type="Pfam" id="PF13432">
    <property type="entry name" value="TPR_16"/>
    <property type="match status" value="1"/>
</dbReference>
<dbReference type="Gene3D" id="3.40.50.410">
    <property type="entry name" value="von Willebrand factor, type A domain"/>
    <property type="match status" value="1"/>
</dbReference>
<dbReference type="Gene3D" id="1.25.40.10">
    <property type="entry name" value="Tetratricopeptide repeat domain"/>
    <property type="match status" value="1"/>
</dbReference>
<dbReference type="PROSITE" id="PS50293">
    <property type="entry name" value="TPR_REGION"/>
    <property type="match status" value="1"/>
</dbReference>
<dbReference type="SUPFAM" id="SSF48452">
    <property type="entry name" value="TPR-like"/>
    <property type="match status" value="1"/>
</dbReference>
<dbReference type="InterPro" id="IPR011990">
    <property type="entry name" value="TPR-like_helical_dom_sf"/>
</dbReference>
<keyword evidence="3" id="KW-0812">Transmembrane</keyword>
<evidence type="ECO:0000313" key="6">
    <source>
        <dbReference type="Proteomes" id="UP000031631"/>
    </source>
</evidence>
<keyword evidence="6" id="KW-1185">Reference proteome</keyword>
<accession>A0A7U6GJS6</accession>
<name>A0A7U6GJS6_9GAMM</name>
<dbReference type="SUPFAM" id="SSF53300">
    <property type="entry name" value="vWA-like"/>
    <property type="match status" value="1"/>
</dbReference>
<evidence type="ECO:0000256" key="1">
    <source>
        <dbReference type="PROSITE-ProRule" id="PRU00339"/>
    </source>
</evidence>
<keyword evidence="1" id="KW-0802">TPR repeat</keyword>
<evidence type="ECO:0000256" key="2">
    <source>
        <dbReference type="SAM" id="MobiDB-lite"/>
    </source>
</evidence>
<feature type="compositionally biased region" description="Basic and acidic residues" evidence="2">
    <location>
        <begin position="484"/>
        <end position="493"/>
    </location>
</feature>
<dbReference type="InterPro" id="IPR002035">
    <property type="entry name" value="VWF_A"/>
</dbReference>
<dbReference type="Proteomes" id="UP000031631">
    <property type="component" value="Chromosome"/>
</dbReference>
<evidence type="ECO:0000259" key="4">
    <source>
        <dbReference type="PROSITE" id="PS50234"/>
    </source>
</evidence>
<proteinExistence type="predicted"/>
<feature type="transmembrane region" description="Helical" evidence="3">
    <location>
        <begin position="62"/>
        <end position="81"/>
    </location>
</feature>
<dbReference type="RefSeq" id="WP_041068191.1">
    <property type="nucleotide sequence ID" value="NZ_AP012273.1"/>
</dbReference>
<dbReference type="OrthoDB" id="9807628at2"/>
<dbReference type="InterPro" id="IPR036465">
    <property type="entry name" value="vWFA_dom_sf"/>
</dbReference>
<feature type="repeat" description="TPR" evidence="1">
    <location>
        <begin position="435"/>
        <end position="468"/>
    </location>
</feature>
<evidence type="ECO:0000256" key="3">
    <source>
        <dbReference type="SAM" id="Phobius"/>
    </source>
</evidence>